<sequence length="732" mass="82108">MSTPTNPEVKELNPVDFIQLQQYIEYCRLKVKDVLREFDADGSLARHRHGECINEEGFRLFLKTYLEVEDFPVDLCQRLFRSFQNSEPTQEGRAKEVFLKDVSCYFSLLEDGQPRDKLEFAFKLYDRDGNGVLDSSEVDRIIAQMMHAAEYLGWDVSELRPVLKDMMTAIDADSSGTVSLEEWVEGGMNNVPLLVLLGLKMTQTDGQHLWRMKHFNKPVYCNVCQSMLLGIRKQGLCCTCCRYTVHGRCANRNPASCTRTYVKSKKETGVPAHDWVSGNCDAKKCDKCQKKIKSYQGLTGKTCVWCHTMRHDECANQEPTECNCGLLRDHILPPWAIYPIIKERANNVKNGCVGSSDDSEVNTTPDGQVLQISPVPNTHPLLVFVNPKSGGKQGERVLRKFQYLLNPRQVYNLSNVGPGPGLSFFRNLEDYRILVCGGDGTVGWILDAIDKANLLVRPPVAVLPLGTGNDLARCLRWGGGYDGEDLSRILKDIEGSTLVLMDRWSVQVITDENQEKGDPVPYEIINNYFSIGVDASIAHRFHTMREKHPQKFNSRMKNKLWYFEFATSETISASCKKLNESLTIECCGTPLDLSGLSLEGVAVLNIPSMHGGSNLWGETKKMDTKGLTNMEGPGVIVDPEILKLSSQDLSDRRLEVVGLEGAMEMGQIYTGLKSAVRLAKTSQITIRTKKALPMQIDGEPWMQPPCTIHITHKNQARMLMAPQGKSGGFFNK</sequence>
<evidence type="ECO:0000256" key="28">
    <source>
        <dbReference type="ARBA" id="ARBA00034647"/>
    </source>
</evidence>
<comment type="subunit">
    <text evidence="4">Monomer.</text>
</comment>
<keyword evidence="13" id="KW-0106">Calcium</keyword>
<dbReference type="GO" id="GO:0005829">
    <property type="term" value="C:cytosol"/>
    <property type="evidence" value="ECO:0007669"/>
    <property type="project" value="UniProtKB-SubCell"/>
</dbReference>
<dbReference type="InterPro" id="IPR018247">
    <property type="entry name" value="EF_Hand_1_Ca_BS"/>
</dbReference>
<dbReference type="GO" id="GO:0008270">
    <property type="term" value="F:zinc ion binding"/>
    <property type="evidence" value="ECO:0007669"/>
    <property type="project" value="UniProtKB-KW"/>
</dbReference>
<dbReference type="FunFam" id="3.30.60.20:FF:000060">
    <property type="entry name" value="Diacylglycerol kinase"/>
    <property type="match status" value="1"/>
</dbReference>
<evidence type="ECO:0000256" key="5">
    <source>
        <dbReference type="ARBA" id="ARBA00022490"/>
    </source>
</evidence>
<evidence type="ECO:0000313" key="36">
    <source>
        <dbReference type="EMBL" id="KAF3697239.1"/>
    </source>
</evidence>
<comment type="catalytic activity">
    <reaction evidence="17">
        <text>1,2-di-(9Z-octadecenoyl)-sn-glycerol + ATP = 1,2-di-(9Z-octadecenoyl)-sn-glycero-3-phosphate + ADP + H(+)</text>
        <dbReference type="Rhea" id="RHEA:40327"/>
        <dbReference type="ChEBI" id="CHEBI:15378"/>
        <dbReference type="ChEBI" id="CHEBI:30616"/>
        <dbReference type="ChEBI" id="CHEBI:52333"/>
        <dbReference type="ChEBI" id="CHEBI:74546"/>
        <dbReference type="ChEBI" id="CHEBI:456216"/>
    </reaction>
    <physiologicalReaction direction="left-to-right" evidence="17">
        <dbReference type="Rhea" id="RHEA:40328"/>
    </physiologicalReaction>
</comment>
<feature type="domain" description="Phorbol-ester/DAG-type" evidence="33">
    <location>
        <begin position="272"/>
        <end position="322"/>
    </location>
</feature>
<organism evidence="36 37">
    <name type="scientific">Channa argus</name>
    <name type="common">Northern snakehead</name>
    <name type="synonym">Ophicephalus argus</name>
    <dbReference type="NCBI Taxonomy" id="215402"/>
    <lineage>
        <taxon>Eukaryota</taxon>
        <taxon>Metazoa</taxon>
        <taxon>Chordata</taxon>
        <taxon>Craniata</taxon>
        <taxon>Vertebrata</taxon>
        <taxon>Euteleostomi</taxon>
        <taxon>Actinopterygii</taxon>
        <taxon>Neopterygii</taxon>
        <taxon>Teleostei</taxon>
        <taxon>Neoteleostei</taxon>
        <taxon>Acanthomorphata</taxon>
        <taxon>Anabantaria</taxon>
        <taxon>Anabantiformes</taxon>
        <taxon>Channoidei</taxon>
        <taxon>Channidae</taxon>
        <taxon>Channa</taxon>
    </lineage>
</organism>
<dbReference type="Proteomes" id="UP000503349">
    <property type="component" value="Chromosome 12"/>
</dbReference>
<dbReference type="GO" id="GO:0007200">
    <property type="term" value="P:phospholipase C-activating G protein-coupled receptor signaling pathway"/>
    <property type="evidence" value="ECO:0007669"/>
    <property type="project" value="InterPro"/>
</dbReference>
<dbReference type="SMART" id="SM00046">
    <property type="entry name" value="DAGKc"/>
    <property type="match status" value="1"/>
</dbReference>
<dbReference type="CDD" id="cd20890">
    <property type="entry name" value="C1_DGKalpha_rpt2"/>
    <property type="match status" value="1"/>
</dbReference>
<dbReference type="AlphaFoldDB" id="A0A6G1Q470"/>
<evidence type="ECO:0000256" key="14">
    <source>
        <dbReference type="ARBA" id="ARBA00022840"/>
    </source>
</evidence>
<dbReference type="InterPro" id="IPR002048">
    <property type="entry name" value="EF_hand_dom"/>
</dbReference>
<feature type="domain" description="EF-hand" evidence="35">
    <location>
        <begin position="158"/>
        <end position="193"/>
    </location>
</feature>
<dbReference type="FunFam" id="2.60.200.40:FF:000003">
    <property type="entry name" value="Diacylglycerol kinase"/>
    <property type="match status" value="1"/>
</dbReference>
<evidence type="ECO:0000256" key="8">
    <source>
        <dbReference type="ARBA" id="ARBA00022737"/>
    </source>
</evidence>
<dbReference type="Gene3D" id="3.40.50.10330">
    <property type="entry name" value="Probable inorganic polyphosphate/atp-NAD kinase, domain 1"/>
    <property type="match status" value="1"/>
</dbReference>
<evidence type="ECO:0000256" key="26">
    <source>
        <dbReference type="ARBA" id="ARBA00034638"/>
    </source>
</evidence>
<dbReference type="GO" id="GO:0005509">
    <property type="term" value="F:calcium ion binding"/>
    <property type="evidence" value="ECO:0007669"/>
    <property type="project" value="InterPro"/>
</dbReference>
<feature type="domain" description="EF-hand" evidence="35">
    <location>
        <begin position="113"/>
        <end position="148"/>
    </location>
</feature>
<dbReference type="GO" id="GO:0047649">
    <property type="term" value="F:alkylglycerol kinase activity"/>
    <property type="evidence" value="ECO:0007669"/>
    <property type="project" value="UniProtKB-EC"/>
</dbReference>
<dbReference type="PANTHER" id="PTHR11255">
    <property type="entry name" value="DIACYLGLYCEROL KINASE"/>
    <property type="match status" value="1"/>
</dbReference>
<dbReference type="InterPro" id="IPR017438">
    <property type="entry name" value="ATP-NAD_kinase_N"/>
</dbReference>
<comment type="subcellular location">
    <subcellularLocation>
        <location evidence="1">Cytoplasm</location>
        <location evidence="1">Cytosol</location>
    </subcellularLocation>
</comment>
<dbReference type="CDD" id="cd20799">
    <property type="entry name" value="C1_DGK_typeI_rpt1"/>
    <property type="match status" value="1"/>
</dbReference>
<dbReference type="InterPro" id="IPR046349">
    <property type="entry name" value="C1-like_sf"/>
</dbReference>
<keyword evidence="37" id="KW-1185">Reference proteome</keyword>
<dbReference type="CDD" id="cd00051">
    <property type="entry name" value="EFh"/>
    <property type="match status" value="1"/>
</dbReference>
<evidence type="ECO:0000256" key="17">
    <source>
        <dbReference type="ARBA" id="ARBA00023371"/>
    </source>
</evidence>
<dbReference type="PROSITE" id="PS00018">
    <property type="entry name" value="EF_HAND_1"/>
    <property type="match status" value="2"/>
</dbReference>
<reference evidence="36 37" key="1">
    <citation type="submission" date="2019-02" db="EMBL/GenBank/DDBJ databases">
        <title>Opniocepnalus argus genome.</title>
        <authorList>
            <person name="Zhou C."/>
            <person name="Xiao S."/>
        </authorList>
    </citation>
    <scope>NUCLEOTIDE SEQUENCE [LARGE SCALE GENOMIC DNA]</scope>
    <source>
        <strain evidence="36">OARG1902GOOAL</strain>
        <tissue evidence="36">Muscle</tissue>
    </source>
</reference>
<dbReference type="Gene3D" id="2.60.200.40">
    <property type="match status" value="1"/>
</dbReference>
<comment type="catalytic activity">
    <reaction evidence="27">
        <text>1-O-alkyl-2-acyl-sn-glycerol + ATP = 1-O-alkyl-2-acyl-sn-glycero-3-phosphate + ADP + H(+)</text>
        <dbReference type="Rhea" id="RHEA:44072"/>
        <dbReference type="ChEBI" id="CHEBI:15378"/>
        <dbReference type="ChEBI" id="CHEBI:30616"/>
        <dbReference type="ChEBI" id="CHEBI:52595"/>
        <dbReference type="ChEBI" id="CHEBI:73332"/>
        <dbReference type="ChEBI" id="CHEBI:456216"/>
    </reaction>
    <physiologicalReaction direction="left-to-right" evidence="27">
        <dbReference type="Rhea" id="RHEA:44073"/>
    </physiologicalReaction>
</comment>
<evidence type="ECO:0000256" key="24">
    <source>
        <dbReference type="ARBA" id="ARBA00034632"/>
    </source>
</evidence>
<dbReference type="InterPro" id="IPR047469">
    <property type="entry name" value="C1_DGKalpha_rpt2"/>
</dbReference>
<evidence type="ECO:0000256" key="11">
    <source>
        <dbReference type="ARBA" id="ARBA00022777"/>
    </source>
</evidence>
<comment type="pathway">
    <text evidence="31">Glycerolipid metabolism.</text>
</comment>
<evidence type="ECO:0000256" key="16">
    <source>
        <dbReference type="ARBA" id="ARBA00023098"/>
    </source>
</evidence>
<dbReference type="Pfam" id="PF14513">
    <property type="entry name" value="DAG_kinase_N"/>
    <property type="match status" value="1"/>
</dbReference>
<dbReference type="Pfam" id="PF00781">
    <property type="entry name" value="DAGK_cat"/>
    <property type="match status" value="1"/>
</dbReference>
<evidence type="ECO:0000256" key="32">
    <source>
        <dbReference type="RuleBase" id="RU361128"/>
    </source>
</evidence>
<comment type="similarity">
    <text evidence="3 32">Belongs to the eukaryotic diacylglycerol kinase family.</text>
</comment>
<dbReference type="Gene3D" id="1.10.238.110">
    <property type="entry name" value="Diacylglycerol kinase alpha"/>
    <property type="match status" value="1"/>
</dbReference>
<evidence type="ECO:0000256" key="2">
    <source>
        <dbReference type="ARBA" id="ARBA00005175"/>
    </source>
</evidence>
<dbReference type="InterPro" id="IPR002219">
    <property type="entry name" value="PKC_DAG/PE"/>
</dbReference>
<keyword evidence="6 32" id="KW-0808">Transferase</keyword>
<comment type="catalytic activity">
    <reaction evidence="30">
        <text>a 1-O-alkyl-sn-glycerol + ATP = a 1-O-alkyl-sn-glycero-3-phosphate + ADP + H(+)</text>
        <dbReference type="Rhea" id="RHEA:16937"/>
        <dbReference type="ChEBI" id="CHEBI:15378"/>
        <dbReference type="ChEBI" id="CHEBI:15850"/>
        <dbReference type="ChEBI" id="CHEBI:30616"/>
        <dbReference type="ChEBI" id="CHEBI:58014"/>
        <dbReference type="ChEBI" id="CHEBI:456216"/>
        <dbReference type="EC" id="2.7.1.93"/>
    </reaction>
    <physiologicalReaction direction="left-to-right" evidence="30">
        <dbReference type="Rhea" id="RHEA:16938"/>
    </physiologicalReaction>
</comment>
<dbReference type="InterPro" id="IPR000756">
    <property type="entry name" value="Diacylglycerol_kin_accessory"/>
</dbReference>
<keyword evidence="7" id="KW-0479">Metal-binding</keyword>
<evidence type="ECO:0000256" key="9">
    <source>
        <dbReference type="ARBA" id="ARBA00022741"/>
    </source>
</evidence>
<dbReference type="PROSITE" id="PS00479">
    <property type="entry name" value="ZF_DAG_PE_1"/>
    <property type="match status" value="1"/>
</dbReference>
<evidence type="ECO:0000256" key="15">
    <source>
        <dbReference type="ARBA" id="ARBA00022990"/>
    </source>
</evidence>
<dbReference type="SMART" id="SM00109">
    <property type="entry name" value="C1"/>
    <property type="match status" value="2"/>
</dbReference>
<evidence type="ECO:0000256" key="21">
    <source>
        <dbReference type="ARBA" id="ARBA00034613"/>
    </source>
</evidence>
<dbReference type="Pfam" id="PF00609">
    <property type="entry name" value="DAGK_acc"/>
    <property type="match status" value="1"/>
</dbReference>
<accession>A0A6G1Q470</accession>
<evidence type="ECO:0000256" key="29">
    <source>
        <dbReference type="ARBA" id="ARBA00045593"/>
    </source>
</evidence>
<proteinExistence type="inferred from homology"/>
<evidence type="ECO:0000256" key="7">
    <source>
        <dbReference type="ARBA" id="ARBA00022723"/>
    </source>
</evidence>
<dbReference type="InterPro" id="IPR037607">
    <property type="entry name" value="DGK"/>
</dbReference>
<evidence type="ECO:0000256" key="12">
    <source>
        <dbReference type="ARBA" id="ARBA00022833"/>
    </source>
</evidence>
<dbReference type="GO" id="GO:0005886">
    <property type="term" value="C:plasma membrane"/>
    <property type="evidence" value="ECO:0007669"/>
    <property type="project" value="TreeGrafter"/>
</dbReference>
<keyword evidence="15" id="KW-0007">Acetylation</keyword>
<dbReference type="FunFam" id="3.40.50.10330:FF:000003">
    <property type="entry name" value="Diacylglycerol kinase"/>
    <property type="match status" value="1"/>
</dbReference>
<dbReference type="GO" id="GO:0046486">
    <property type="term" value="P:glycerolipid metabolic process"/>
    <property type="evidence" value="ECO:0007669"/>
    <property type="project" value="UniProtKB-UniPathway"/>
</dbReference>
<evidence type="ECO:0000259" key="34">
    <source>
        <dbReference type="PROSITE" id="PS50146"/>
    </source>
</evidence>
<evidence type="ECO:0000313" key="37">
    <source>
        <dbReference type="Proteomes" id="UP000503349"/>
    </source>
</evidence>
<evidence type="ECO:0000256" key="1">
    <source>
        <dbReference type="ARBA" id="ARBA00004514"/>
    </source>
</evidence>
<comment type="pathway">
    <text evidence="2">Lipid metabolism; glycerolipid metabolism.</text>
</comment>
<evidence type="ECO:0000256" key="10">
    <source>
        <dbReference type="ARBA" id="ARBA00022771"/>
    </source>
</evidence>
<dbReference type="Pfam" id="PF00130">
    <property type="entry name" value="C1_1"/>
    <property type="match status" value="2"/>
</dbReference>
<comment type="catalytic activity">
    <reaction evidence="26">
        <text>1-O-hexadecyl-2-(9Z-octadecenoyl)-sn-glycerol + ATP = 1-O-hexadecyl-2-(9Z-octadecenoyl)-sn-glycero-3-phosphate + ADP + H(+)</text>
        <dbReference type="Rhea" id="RHEA:40407"/>
        <dbReference type="ChEBI" id="CHEBI:15378"/>
        <dbReference type="ChEBI" id="CHEBI:30616"/>
        <dbReference type="ChEBI" id="CHEBI:77185"/>
        <dbReference type="ChEBI" id="CHEBI:77187"/>
        <dbReference type="ChEBI" id="CHEBI:456216"/>
    </reaction>
    <physiologicalReaction direction="left-to-right" evidence="26">
        <dbReference type="Rhea" id="RHEA:40408"/>
    </physiologicalReaction>
</comment>
<dbReference type="SMART" id="SM00054">
    <property type="entry name" value="EFh"/>
    <property type="match status" value="2"/>
</dbReference>
<keyword evidence="10" id="KW-0863">Zinc-finger</keyword>
<name>A0A6G1Q470_CHAAH</name>
<gene>
    <name evidence="36" type="ORF">EXN66_Car012919</name>
</gene>
<keyword evidence="16" id="KW-0443">Lipid metabolism</keyword>
<dbReference type="InterPro" id="IPR001206">
    <property type="entry name" value="Diacylglycerol_kinase_cat_dom"/>
</dbReference>
<comment type="catalytic activity">
    <reaction evidence="23">
        <text>1-O-hexadecyl-2-(5Z,8Z,11Z,14Z-eicosatetraenoyl)-sn-glycerol + ATP = 1-O-hexadecyl-2-(5Z,8Z,11Z,14Z-eicosatetraenoyl)-sn-glycero-3-phosphate + ADP + H(+)</text>
        <dbReference type="Rhea" id="RHEA:40403"/>
        <dbReference type="ChEBI" id="CHEBI:15378"/>
        <dbReference type="ChEBI" id="CHEBI:30616"/>
        <dbReference type="ChEBI" id="CHEBI:77184"/>
        <dbReference type="ChEBI" id="CHEBI:77186"/>
        <dbReference type="ChEBI" id="CHEBI:456216"/>
    </reaction>
    <physiologicalReaction direction="left-to-right" evidence="23">
        <dbReference type="Rhea" id="RHEA:40404"/>
    </physiologicalReaction>
</comment>
<evidence type="ECO:0000256" key="4">
    <source>
        <dbReference type="ARBA" id="ARBA00011245"/>
    </source>
</evidence>
<dbReference type="Gene3D" id="3.30.60.20">
    <property type="match status" value="2"/>
</dbReference>
<comment type="catalytic activity">
    <reaction evidence="22">
        <text>1-O-hexadecyl-sn-glycerol + ATP = 1-O-hexadecyl-sn-glycero-3-phosphate + ADP + H(+)</text>
        <dbReference type="Rhea" id="RHEA:41672"/>
        <dbReference type="ChEBI" id="CHEBI:15378"/>
        <dbReference type="ChEBI" id="CHEBI:30616"/>
        <dbReference type="ChEBI" id="CHEBI:34115"/>
        <dbReference type="ChEBI" id="CHEBI:77580"/>
        <dbReference type="ChEBI" id="CHEBI:456216"/>
    </reaction>
    <physiologicalReaction direction="left-to-right" evidence="22">
        <dbReference type="Rhea" id="RHEA:41673"/>
    </physiologicalReaction>
</comment>
<dbReference type="PANTHER" id="PTHR11255:SF38">
    <property type="entry name" value="DIACYLGLYCEROL KINASE ALPHA"/>
    <property type="match status" value="1"/>
</dbReference>
<dbReference type="PROSITE" id="PS50146">
    <property type="entry name" value="DAGK"/>
    <property type="match status" value="1"/>
</dbReference>
<comment type="catalytic activity">
    <reaction evidence="25">
        <text>1-hexadecanoyl-2-(9Z-octadecenoyl)-sn-glycerol + ATP = 1-hexadecanoyl-2-(9Z-octadecenoyl)-sn-glycero-3-phosphate + ADP + H(+)</text>
        <dbReference type="Rhea" id="RHEA:43416"/>
        <dbReference type="ChEBI" id="CHEBI:15378"/>
        <dbReference type="ChEBI" id="CHEBI:30616"/>
        <dbReference type="ChEBI" id="CHEBI:64839"/>
        <dbReference type="ChEBI" id="CHEBI:75466"/>
        <dbReference type="ChEBI" id="CHEBI:456216"/>
    </reaction>
    <physiologicalReaction direction="left-to-right" evidence="25">
        <dbReference type="Rhea" id="RHEA:43417"/>
    </physiologicalReaction>
</comment>
<keyword evidence="12" id="KW-0862">Zinc</keyword>
<evidence type="ECO:0000256" key="18">
    <source>
        <dbReference type="ARBA" id="ARBA00023395"/>
    </source>
</evidence>
<evidence type="ECO:0000256" key="23">
    <source>
        <dbReference type="ARBA" id="ARBA00034624"/>
    </source>
</evidence>
<keyword evidence="9 32" id="KW-0547">Nucleotide-binding</keyword>
<keyword evidence="8" id="KW-0677">Repeat</keyword>
<evidence type="ECO:0000259" key="33">
    <source>
        <dbReference type="PROSITE" id="PS50081"/>
    </source>
</evidence>
<dbReference type="EC" id="2.7.1.107" evidence="32"/>
<evidence type="ECO:0000256" key="22">
    <source>
        <dbReference type="ARBA" id="ARBA00034614"/>
    </source>
</evidence>
<evidence type="ECO:0000256" key="20">
    <source>
        <dbReference type="ARBA" id="ARBA00023411"/>
    </source>
</evidence>
<comment type="catalytic activity">
    <reaction evidence="21">
        <text>2-(9Z-octadecenoyl)-glycerol + ATP = 2-(9Z-octadecenoyl)-sn-glycero-3-phosphate + ADP + H(+)</text>
        <dbReference type="Rhea" id="RHEA:63328"/>
        <dbReference type="ChEBI" id="CHEBI:15378"/>
        <dbReference type="ChEBI" id="CHEBI:30616"/>
        <dbReference type="ChEBI" id="CHEBI:73990"/>
        <dbReference type="ChEBI" id="CHEBI:77593"/>
        <dbReference type="ChEBI" id="CHEBI:456216"/>
    </reaction>
    <physiologicalReaction direction="left-to-right" evidence="21">
        <dbReference type="Rhea" id="RHEA:63329"/>
    </physiologicalReaction>
</comment>
<dbReference type="PROSITE" id="PS50081">
    <property type="entry name" value="ZF_DAG_PE_2"/>
    <property type="match status" value="2"/>
</dbReference>
<comment type="function">
    <text evidence="29">Diacylglycerol kinase that converts diacylglycerol/DAG into phosphatidic acid/phosphatidate/PA and regulates the respective levels of these two bioactive lipids. Thereby, acts as a central switch between the signaling pathways activated by these second messengers with different cellular targets and opposite effects in numerous biological processes. Also plays an important role in the biosynthesis of complex lipids. Can also phosphorylate 1-alkyl-2-acylglycerol in vitro as efficiently as diacylglycerol provided it contains an arachidonoyl group. Also involved in the production of alkyl-lysophosphatidic acid, another bioactive lipid, through the phosphorylation of 1-alkyl-2-acetyl glycerol.</text>
</comment>
<keyword evidence="5" id="KW-0963">Cytoplasm</keyword>
<dbReference type="InterPro" id="IPR011992">
    <property type="entry name" value="EF-hand-dom_pair"/>
</dbReference>
<dbReference type="EMBL" id="CM015723">
    <property type="protein sequence ID" value="KAF3697239.1"/>
    <property type="molecule type" value="Genomic_DNA"/>
</dbReference>
<dbReference type="GO" id="GO:0005524">
    <property type="term" value="F:ATP binding"/>
    <property type="evidence" value="ECO:0007669"/>
    <property type="project" value="UniProtKB-KW"/>
</dbReference>
<evidence type="ECO:0000256" key="25">
    <source>
        <dbReference type="ARBA" id="ARBA00034636"/>
    </source>
</evidence>
<dbReference type="SUPFAM" id="SSF47473">
    <property type="entry name" value="EF-hand"/>
    <property type="match status" value="2"/>
</dbReference>
<dbReference type="InterPro" id="IPR029477">
    <property type="entry name" value="DAG_kinase_typeI_N"/>
</dbReference>
<evidence type="ECO:0000256" key="13">
    <source>
        <dbReference type="ARBA" id="ARBA00022837"/>
    </source>
</evidence>
<comment type="catalytic activity">
    <reaction evidence="28">
        <text>1-O-hexadecyl-2-acetyl-sn-glycerol + ATP = 1-O-hexadecyl-2-acetyl-sn-glycero-3-phosphate + ADP + H(+)</text>
        <dbReference type="Rhea" id="RHEA:41676"/>
        <dbReference type="ChEBI" id="CHEBI:15378"/>
        <dbReference type="ChEBI" id="CHEBI:30616"/>
        <dbReference type="ChEBI" id="CHEBI:75936"/>
        <dbReference type="ChEBI" id="CHEBI:78385"/>
        <dbReference type="ChEBI" id="CHEBI:456216"/>
    </reaction>
    <physiologicalReaction direction="left-to-right" evidence="28">
        <dbReference type="Rhea" id="RHEA:41677"/>
    </physiologicalReaction>
</comment>
<dbReference type="PROSITE" id="PS50222">
    <property type="entry name" value="EF_HAND_2"/>
    <property type="match status" value="2"/>
</dbReference>
<evidence type="ECO:0000256" key="31">
    <source>
        <dbReference type="ARBA" id="ARBA00060536"/>
    </source>
</evidence>
<dbReference type="Gene3D" id="1.10.238.10">
    <property type="entry name" value="EF-hand"/>
    <property type="match status" value="1"/>
</dbReference>
<evidence type="ECO:0000256" key="3">
    <source>
        <dbReference type="ARBA" id="ARBA00009280"/>
    </source>
</evidence>
<dbReference type="UniPathway" id="UPA00230"/>
<feature type="domain" description="DAGKc" evidence="34">
    <location>
        <begin position="376"/>
        <end position="510"/>
    </location>
</feature>
<comment type="catalytic activity">
    <reaction evidence="20">
        <text>a 1,2-diacyl-sn-glycerol + ATP = a 1,2-diacyl-sn-glycero-3-phosphate + ADP + H(+)</text>
        <dbReference type="Rhea" id="RHEA:10272"/>
        <dbReference type="ChEBI" id="CHEBI:15378"/>
        <dbReference type="ChEBI" id="CHEBI:17815"/>
        <dbReference type="ChEBI" id="CHEBI:30616"/>
        <dbReference type="ChEBI" id="CHEBI:58608"/>
        <dbReference type="ChEBI" id="CHEBI:456216"/>
        <dbReference type="EC" id="2.7.1.107"/>
    </reaction>
    <physiologicalReaction direction="left-to-right" evidence="20">
        <dbReference type="Rhea" id="RHEA:10273"/>
    </physiologicalReaction>
</comment>
<dbReference type="SUPFAM" id="SSF111331">
    <property type="entry name" value="NAD kinase/diacylglycerol kinase-like"/>
    <property type="match status" value="1"/>
</dbReference>
<feature type="domain" description="Phorbol-ester/DAG-type" evidence="33">
    <location>
        <begin position="207"/>
        <end position="257"/>
    </location>
</feature>
<evidence type="ECO:0000256" key="19">
    <source>
        <dbReference type="ARBA" id="ARBA00023400"/>
    </source>
</evidence>
<comment type="catalytic activity">
    <reaction evidence="24">
        <text>1,2-dihexadecanoyl-sn-glycerol + ATP = 1,2-dihexadecanoyl-sn-glycero-3-phosphate + ADP + H(+)</text>
        <dbReference type="Rhea" id="RHEA:63324"/>
        <dbReference type="ChEBI" id="CHEBI:15378"/>
        <dbReference type="ChEBI" id="CHEBI:30616"/>
        <dbReference type="ChEBI" id="CHEBI:72859"/>
        <dbReference type="ChEBI" id="CHEBI:82929"/>
        <dbReference type="ChEBI" id="CHEBI:456216"/>
    </reaction>
    <physiologicalReaction direction="left-to-right" evidence="24">
        <dbReference type="Rhea" id="RHEA:63325"/>
    </physiologicalReaction>
</comment>
<dbReference type="FunFam" id="1.10.238.110:FF:000006">
    <property type="entry name" value="Diacylglycerol kinase"/>
    <property type="match status" value="1"/>
</dbReference>
<evidence type="ECO:0000256" key="30">
    <source>
        <dbReference type="ARBA" id="ARBA00049500"/>
    </source>
</evidence>
<dbReference type="Pfam" id="PF13499">
    <property type="entry name" value="EF-hand_7"/>
    <property type="match status" value="1"/>
</dbReference>
<protein>
    <recommendedName>
        <fullName evidence="32">Diacylglycerol kinase</fullName>
        <shortName evidence="32">DAG kinase</shortName>
        <ecNumber evidence="32">2.7.1.107</ecNumber>
    </recommendedName>
</protein>
<dbReference type="SMART" id="SM00045">
    <property type="entry name" value="DAGKa"/>
    <property type="match status" value="1"/>
</dbReference>
<comment type="catalytic activity">
    <reaction evidence="18">
        <text>1,2-didecanoyl-sn-glycerol + ATP = 1,2-didecanoyl-sn-glycero-3-phosphate + ADP + H(+)</text>
        <dbReference type="Rhea" id="RHEA:43428"/>
        <dbReference type="ChEBI" id="CHEBI:15378"/>
        <dbReference type="ChEBI" id="CHEBI:18155"/>
        <dbReference type="ChEBI" id="CHEBI:30616"/>
        <dbReference type="ChEBI" id="CHEBI:78227"/>
        <dbReference type="ChEBI" id="CHEBI:456216"/>
    </reaction>
    <physiologicalReaction direction="left-to-right" evidence="18">
        <dbReference type="Rhea" id="RHEA:43429"/>
    </physiologicalReaction>
</comment>
<dbReference type="GO" id="GO:0004143">
    <property type="term" value="F:ATP-dependent diacylglycerol kinase activity"/>
    <property type="evidence" value="ECO:0007669"/>
    <property type="project" value="UniProtKB-EC"/>
</dbReference>
<keyword evidence="11 32" id="KW-0418">Kinase</keyword>
<dbReference type="SUPFAM" id="SSF57889">
    <property type="entry name" value="Cysteine-rich domain"/>
    <property type="match status" value="2"/>
</dbReference>
<dbReference type="InterPro" id="IPR016064">
    <property type="entry name" value="NAD/diacylglycerol_kinase_sf"/>
</dbReference>
<comment type="catalytic activity">
    <reaction evidence="19">
        <text>1-octadecanoyl-2-(5Z,8Z,11Z,14Z-eicosatetraenoyl)-sn-glycerol + ATP = 1-octadecanoyl-2-(5Z,8Z,11Z,14Z-eicosatetraenoyl)-sn-glycero-3-phosphate + ADP + H(+)</text>
        <dbReference type="Rhea" id="RHEA:40323"/>
        <dbReference type="ChEBI" id="CHEBI:15378"/>
        <dbReference type="ChEBI" id="CHEBI:30616"/>
        <dbReference type="ChEBI" id="CHEBI:75728"/>
        <dbReference type="ChEBI" id="CHEBI:77091"/>
        <dbReference type="ChEBI" id="CHEBI:456216"/>
    </reaction>
    <physiologicalReaction direction="left-to-right" evidence="19">
        <dbReference type="Rhea" id="RHEA:40324"/>
    </physiologicalReaction>
</comment>
<dbReference type="FunFam" id="1.10.238.10:FF:000017">
    <property type="entry name" value="Diacylglycerol kinase"/>
    <property type="match status" value="1"/>
</dbReference>
<reference evidence="37" key="2">
    <citation type="submission" date="2019-02" db="EMBL/GenBank/DDBJ databases">
        <title>Opniocepnalus argus Var Kimnra genome.</title>
        <authorList>
            <person name="Zhou C."/>
            <person name="Xiao S."/>
        </authorList>
    </citation>
    <scope>NUCLEOTIDE SEQUENCE [LARGE SCALE GENOMIC DNA]</scope>
</reference>
<evidence type="ECO:0000256" key="27">
    <source>
        <dbReference type="ARBA" id="ARBA00034642"/>
    </source>
</evidence>
<keyword evidence="14 32" id="KW-0067">ATP-binding</keyword>
<dbReference type="InterPro" id="IPR038199">
    <property type="entry name" value="DGK_typeI_N_sf"/>
</dbReference>
<evidence type="ECO:0000259" key="35">
    <source>
        <dbReference type="PROSITE" id="PS50222"/>
    </source>
</evidence>
<evidence type="ECO:0000256" key="6">
    <source>
        <dbReference type="ARBA" id="ARBA00022679"/>
    </source>
</evidence>